<feature type="transmembrane region" description="Helical" evidence="1">
    <location>
        <begin position="26"/>
        <end position="44"/>
    </location>
</feature>
<protein>
    <submittedName>
        <fullName evidence="2">Membrane protein</fullName>
    </submittedName>
</protein>
<keyword evidence="1" id="KW-1133">Transmembrane helix</keyword>
<comment type="caution">
    <text evidence="2">The sequence shown here is derived from an EMBL/GenBank/DDBJ whole genome shotgun (WGS) entry which is preliminary data.</text>
</comment>
<keyword evidence="3" id="KW-1185">Reference proteome</keyword>
<name>A0A1Q6DWQ8_METT1</name>
<evidence type="ECO:0000313" key="3">
    <source>
        <dbReference type="Proteomes" id="UP000185744"/>
    </source>
</evidence>
<accession>A0A1Q6DWQ8</accession>
<dbReference type="InParanoid" id="A0A1Q6DWQ8"/>
<evidence type="ECO:0000256" key="1">
    <source>
        <dbReference type="SAM" id="Phobius"/>
    </source>
</evidence>
<keyword evidence="1" id="KW-0812">Transmembrane</keyword>
<evidence type="ECO:0000313" key="2">
    <source>
        <dbReference type="EMBL" id="OKY78783.1"/>
    </source>
</evidence>
<gene>
    <name evidence="2" type="ORF">BTN85_1286</name>
</gene>
<proteinExistence type="predicted"/>
<sequence>MGNERVDIHWCHKPVLKSLIKNPGPMLKFGSGILALLFFYKYLVEGKTFKAVVSYFSTKHLPPTDIGSIIVPLLVVSVIAGLLWFLNVPK</sequence>
<dbReference type="EMBL" id="MSDW01000001">
    <property type="protein sequence ID" value="OKY78783.1"/>
    <property type="molecule type" value="Genomic_DNA"/>
</dbReference>
<reference evidence="2" key="1">
    <citation type="submission" date="2016-12" db="EMBL/GenBank/DDBJ databases">
        <title>Discovery of methanogenic haloarchaea.</title>
        <authorList>
            <person name="Sorokin D.Y."/>
            <person name="Makarova K.S."/>
            <person name="Abbas B."/>
            <person name="Ferrer M."/>
            <person name="Golyshin P.N."/>
        </authorList>
    </citation>
    <scope>NUCLEOTIDE SEQUENCE [LARGE SCALE GENOMIC DNA]</scope>
    <source>
        <strain evidence="2">HMET1</strain>
    </source>
</reference>
<dbReference type="AlphaFoldDB" id="A0A1Q6DWQ8"/>
<feature type="transmembrane region" description="Helical" evidence="1">
    <location>
        <begin position="65"/>
        <end position="86"/>
    </location>
</feature>
<dbReference type="STRING" id="1903181.BTN85_1286"/>
<organism evidence="2 3">
    <name type="scientific">Methanohalarchaeum thermophilum</name>
    <dbReference type="NCBI Taxonomy" id="1903181"/>
    <lineage>
        <taxon>Archaea</taxon>
        <taxon>Methanobacteriati</taxon>
        <taxon>Methanobacteriota</taxon>
        <taxon>Methanonatronarchaeia</taxon>
        <taxon>Methanonatronarchaeales</taxon>
        <taxon>Methanonatronarchaeaceae</taxon>
        <taxon>Candidatus Methanohalarchaeum</taxon>
    </lineage>
</organism>
<keyword evidence="1" id="KW-0472">Membrane</keyword>
<dbReference type="Proteomes" id="UP000185744">
    <property type="component" value="Unassembled WGS sequence"/>
</dbReference>